<sequence>YWAAPDLAGDALDAVKLERKAAGVVVRGSARAPAPLEATFDWADASTPQPLWRGCGAHLKGRPPTAVQRQAWPAALRGLDVLAIAPTGSGKTLAYLLPAIGRVLGGGGPRSRCALVVVPTRELAAQVHLVAKKAEKWAQAELGACVVAGGAGAASRPQQFEALARSSLAVATPGRLLDLARGGAAKRLDAVVCWVVDEADRMLQLGFEEQLDELSRLVPSERQTLLFTATFPQRLRHAADRYVGEPDRVCTIRVNTSGGDDAAPAPAAPAAAPAKLLELYSYDGNQFCRLVREALCELDIPYVLRSAGKGSPRRAALEALAGSSRCPYLVDPNTGAALGESADIVDYLRTTYGAAAAPPSPKDELLALCRATTSGVMDDRDRFDELLALLEAANPTPRPAESPLFSGAWDLLWTTERELNFAMDKGLFAAGPCTGVSQTIDVAAGDLENTVLFDNDSKLFVGSSIAPSPDDAAGRRFDFKFSSCYLQWRGTKVPLPPVGEGWGDILYLDDTLRVQRDIRGDLLIATRATK</sequence>
<dbReference type="Pfam" id="PF13417">
    <property type="entry name" value="GST_N_3"/>
    <property type="match status" value="1"/>
</dbReference>
<feature type="domain" description="Helicase ATP-binding" evidence="9">
    <location>
        <begin position="72"/>
        <end position="249"/>
    </location>
</feature>
<evidence type="ECO:0000256" key="2">
    <source>
        <dbReference type="ARBA" id="ARBA00022640"/>
    </source>
</evidence>
<dbReference type="Pfam" id="PF04755">
    <property type="entry name" value="PAP_fibrillin"/>
    <property type="match status" value="1"/>
</dbReference>
<dbReference type="EMBL" id="JBBJCI010000457">
    <property type="protein sequence ID" value="KAK7230153.1"/>
    <property type="molecule type" value="Genomic_DNA"/>
</dbReference>
<reference evidence="10 11" key="1">
    <citation type="submission" date="2024-03" db="EMBL/GenBank/DDBJ databases">
        <title>Aureococcus anophagefferens CCMP1851 and Kratosvirus quantuckense: Draft genome of a second virus-susceptible host strain in the model system.</title>
        <authorList>
            <person name="Chase E."/>
            <person name="Truchon A.R."/>
            <person name="Schepens W."/>
            <person name="Wilhelm S.W."/>
        </authorList>
    </citation>
    <scope>NUCLEOTIDE SEQUENCE [LARGE SCALE GENOMIC DNA]</scope>
    <source>
        <strain evidence="10 11">CCMP1851</strain>
    </source>
</reference>
<dbReference type="InterPro" id="IPR036249">
    <property type="entry name" value="Thioredoxin-like_sf"/>
</dbReference>
<evidence type="ECO:0000259" key="8">
    <source>
        <dbReference type="PROSITE" id="PS50404"/>
    </source>
</evidence>
<dbReference type="InterPro" id="IPR000629">
    <property type="entry name" value="RNA-helicase_DEAD-box_CS"/>
</dbReference>
<proteinExistence type="inferred from homology"/>
<dbReference type="Proteomes" id="UP001363151">
    <property type="component" value="Unassembled WGS sequence"/>
</dbReference>
<name>A0ABR1FFL7_AURAN</name>
<dbReference type="PROSITE" id="PS00039">
    <property type="entry name" value="DEAD_ATP_HELICASE"/>
    <property type="match status" value="1"/>
</dbReference>
<dbReference type="PANTHER" id="PTHR47959:SF1">
    <property type="entry name" value="ATP-DEPENDENT RNA HELICASE DBPA"/>
    <property type="match status" value="1"/>
</dbReference>
<evidence type="ECO:0000313" key="10">
    <source>
        <dbReference type="EMBL" id="KAK7230153.1"/>
    </source>
</evidence>
<dbReference type="Gene3D" id="3.40.50.300">
    <property type="entry name" value="P-loop containing nucleotide triphosphate hydrolases"/>
    <property type="match status" value="1"/>
</dbReference>
<dbReference type="CDD" id="cd00268">
    <property type="entry name" value="DEADc"/>
    <property type="match status" value="1"/>
</dbReference>
<organism evidence="10 11">
    <name type="scientific">Aureococcus anophagefferens</name>
    <name type="common">Harmful bloom alga</name>
    <dbReference type="NCBI Taxonomy" id="44056"/>
    <lineage>
        <taxon>Eukaryota</taxon>
        <taxon>Sar</taxon>
        <taxon>Stramenopiles</taxon>
        <taxon>Ochrophyta</taxon>
        <taxon>Pelagophyceae</taxon>
        <taxon>Pelagomonadales</taxon>
        <taxon>Pelagomonadaceae</taxon>
        <taxon>Aureococcus</taxon>
    </lineage>
</organism>
<keyword evidence="6 7" id="KW-0067">ATP-binding</keyword>
<dbReference type="InterPro" id="IPR050079">
    <property type="entry name" value="DEAD_box_RNA_helicase"/>
</dbReference>
<keyword evidence="3 7" id="KW-0547">Nucleotide-binding</keyword>
<evidence type="ECO:0000256" key="7">
    <source>
        <dbReference type="RuleBase" id="RU000492"/>
    </source>
</evidence>
<dbReference type="Pfam" id="PF00270">
    <property type="entry name" value="DEAD"/>
    <property type="match status" value="1"/>
</dbReference>
<comment type="caution">
    <text evidence="10">The sequence shown here is derived from an EMBL/GenBank/DDBJ whole genome shotgun (WGS) entry which is preliminary data.</text>
</comment>
<comment type="similarity">
    <text evidence="7">Belongs to the DEAD box helicase family.</text>
</comment>
<evidence type="ECO:0000256" key="5">
    <source>
        <dbReference type="ARBA" id="ARBA00022806"/>
    </source>
</evidence>
<evidence type="ECO:0000256" key="3">
    <source>
        <dbReference type="ARBA" id="ARBA00022741"/>
    </source>
</evidence>
<dbReference type="SUPFAM" id="SSF52540">
    <property type="entry name" value="P-loop containing nucleoside triphosphate hydrolases"/>
    <property type="match status" value="1"/>
</dbReference>
<keyword evidence="4 7" id="KW-0378">Hydrolase</keyword>
<dbReference type="InterPro" id="IPR006843">
    <property type="entry name" value="PAP/fibrillin_dom"/>
</dbReference>
<keyword evidence="2" id="KW-0934">Plastid</keyword>
<gene>
    <name evidence="10" type="ORF">SO694_0035600</name>
</gene>
<dbReference type="PROSITE" id="PS51192">
    <property type="entry name" value="HELICASE_ATP_BIND_1"/>
    <property type="match status" value="1"/>
</dbReference>
<keyword evidence="11" id="KW-1185">Reference proteome</keyword>
<protein>
    <submittedName>
        <fullName evidence="10">Plastid-lipid associated protein / fibrillin family protein</fullName>
    </submittedName>
</protein>
<keyword evidence="5 7" id="KW-0347">Helicase</keyword>
<accession>A0ABR1FFL7</accession>
<evidence type="ECO:0000256" key="1">
    <source>
        <dbReference type="ARBA" id="ARBA00004474"/>
    </source>
</evidence>
<comment type="subcellular location">
    <subcellularLocation>
        <location evidence="1">Plastid</location>
    </subcellularLocation>
</comment>
<dbReference type="PROSITE" id="PS50404">
    <property type="entry name" value="GST_NTER"/>
    <property type="match status" value="1"/>
</dbReference>
<dbReference type="SUPFAM" id="SSF52833">
    <property type="entry name" value="Thioredoxin-like"/>
    <property type="match status" value="1"/>
</dbReference>
<evidence type="ECO:0000256" key="6">
    <source>
        <dbReference type="ARBA" id="ARBA00022840"/>
    </source>
</evidence>
<dbReference type="SMART" id="SM00487">
    <property type="entry name" value="DEXDc"/>
    <property type="match status" value="1"/>
</dbReference>
<feature type="non-terminal residue" evidence="10">
    <location>
        <position position="1"/>
    </location>
</feature>
<evidence type="ECO:0000256" key="4">
    <source>
        <dbReference type="ARBA" id="ARBA00022801"/>
    </source>
</evidence>
<feature type="domain" description="GST N-terminal" evidence="8">
    <location>
        <begin position="275"/>
        <end position="356"/>
    </location>
</feature>
<dbReference type="InterPro" id="IPR027417">
    <property type="entry name" value="P-loop_NTPase"/>
</dbReference>
<dbReference type="InterPro" id="IPR011545">
    <property type="entry name" value="DEAD/DEAH_box_helicase_dom"/>
</dbReference>
<dbReference type="InterPro" id="IPR044742">
    <property type="entry name" value="DEAD/DEAH_RhlB"/>
</dbReference>
<dbReference type="InterPro" id="IPR014001">
    <property type="entry name" value="Helicase_ATP-bd"/>
</dbReference>
<dbReference type="InterPro" id="IPR004045">
    <property type="entry name" value="Glutathione_S-Trfase_N"/>
</dbReference>
<evidence type="ECO:0000313" key="11">
    <source>
        <dbReference type="Proteomes" id="UP001363151"/>
    </source>
</evidence>
<evidence type="ECO:0000259" key="9">
    <source>
        <dbReference type="PROSITE" id="PS51192"/>
    </source>
</evidence>
<dbReference type="Gene3D" id="3.40.30.10">
    <property type="entry name" value="Glutaredoxin"/>
    <property type="match status" value="1"/>
</dbReference>
<dbReference type="PANTHER" id="PTHR47959">
    <property type="entry name" value="ATP-DEPENDENT RNA HELICASE RHLE-RELATED"/>
    <property type="match status" value="1"/>
</dbReference>